<sequence>MTELSIYVLSDSIGDTAQQVVRSITAQFPQVNFKLRRFSNVLTKKAIDQIFKLMDPAKSNLVFYTFVEESLADYMKVQLNQVGIRGIDIVSPGLQAIELLTGQEPDKEAGRIRKTDDEYFDRIKAIEFAVRYDDGQGPHGILKADLTLIGVSRTSKTPLSMYLANKGYKVANIPLFPENKPPKELFQVSPSKVVGLTNSVNYLNQVRKERLKSYGMSTQSRYVDKKRILEELQYGEEIMKQIGCLKINVESKAIEETAAEILQYLEGLQQKR</sequence>
<dbReference type="InterPro" id="IPR005177">
    <property type="entry name" value="Kinase-pyrophosphorylase"/>
</dbReference>
<dbReference type="GO" id="GO:0016776">
    <property type="term" value="F:phosphotransferase activity, phosphate group as acceptor"/>
    <property type="evidence" value="ECO:0007669"/>
    <property type="project" value="UniProtKB-UniRule"/>
</dbReference>
<protein>
    <recommendedName>
        <fullName evidence="5">Putative pyruvate, phosphate dikinase regulatory protein</fullName>
        <shortName evidence="5">PPDK regulatory protein</shortName>
        <ecNumber evidence="5">2.7.11.32</ecNumber>
        <ecNumber evidence="5">2.7.4.27</ecNumber>
    </recommendedName>
</protein>
<proteinExistence type="inferred from homology"/>
<keyword evidence="3 5" id="KW-0547">Nucleotide-binding</keyword>
<dbReference type="OrthoDB" id="9782201at2"/>
<gene>
    <name evidence="6" type="ORF">HMPREF9698_01507</name>
</gene>
<dbReference type="PANTHER" id="PTHR31756:SF3">
    <property type="entry name" value="PYRUVATE, PHOSPHATE DIKINASE REGULATORY PROTEIN 1, CHLOROPLASTIC"/>
    <property type="match status" value="1"/>
</dbReference>
<dbReference type="Pfam" id="PF03618">
    <property type="entry name" value="Kinase-PPPase"/>
    <property type="match status" value="1"/>
</dbReference>
<dbReference type="GO" id="GO:0004674">
    <property type="term" value="F:protein serine/threonine kinase activity"/>
    <property type="evidence" value="ECO:0007669"/>
    <property type="project" value="UniProtKB-UniRule"/>
</dbReference>
<comment type="similarity">
    <text evidence="5">Belongs to the pyruvate, phosphate/water dikinase regulatory protein family. PDRP subfamily.</text>
</comment>
<dbReference type="PANTHER" id="PTHR31756">
    <property type="entry name" value="PYRUVATE, PHOSPHATE DIKINASE REGULATORY PROTEIN 1, CHLOROPLASTIC"/>
    <property type="match status" value="1"/>
</dbReference>
<comment type="catalytic activity">
    <reaction evidence="5">
        <text>N(tele)-phospho-L-histidyl/O-phospho-L-threonyl-[pyruvate, phosphate dikinase] + phosphate + H(+) = N(tele)-phospho-L-histidyl/L-threonyl-[pyruvate, phosphate dikinase] + diphosphate</text>
        <dbReference type="Rhea" id="RHEA:43696"/>
        <dbReference type="Rhea" id="RHEA-COMP:10650"/>
        <dbReference type="Rhea" id="RHEA-COMP:10651"/>
        <dbReference type="ChEBI" id="CHEBI:15378"/>
        <dbReference type="ChEBI" id="CHEBI:30013"/>
        <dbReference type="ChEBI" id="CHEBI:33019"/>
        <dbReference type="ChEBI" id="CHEBI:43474"/>
        <dbReference type="ChEBI" id="CHEBI:61977"/>
        <dbReference type="ChEBI" id="CHEBI:83586"/>
        <dbReference type="EC" id="2.7.4.27"/>
    </reaction>
</comment>
<evidence type="ECO:0000256" key="2">
    <source>
        <dbReference type="ARBA" id="ARBA00022679"/>
    </source>
</evidence>
<evidence type="ECO:0000313" key="6">
    <source>
        <dbReference type="EMBL" id="EKU92904.1"/>
    </source>
</evidence>
<dbReference type="AlphaFoldDB" id="K9E6Y5"/>
<dbReference type="GO" id="GO:0043531">
    <property type="term" value="F:ADP binding"/>
    <property type="evidence" value="ECO:0007669"/>
    <property type="project" value="UniProtKB-UniRule"/>
</dbReference>
<feature type="binding site" evidence="5">
    <location>
        <begin position="150"/>
        <end position="157"/>
    </location>
    <ligand>
        <name>ADP</name>
        <dbReference type="ChEBI" id="CHEBI:456216"/>
    </ligand>
</feature>
<comment type="caution">
    <text evidence="6">The sequence shown here is derived from an EMBL/GenBank/DDBJ whole genome shotgun (WGS) entry which is preliminary data.</text>
</comment>
<dbReference type="EC" id="2.7.4.27" evidence="5"/>
<dbReference type="HAMAP" id="MF_00921">
    <property type="entry name" value="PDRP"/>
    <property type="match status" value="1"/>
</dbReference>
<dbReference type="InterPro" id="IPR026565">
    <property type="entry name" value="PPDK_reg"/>
</dbReference>
<keyword evidence="4 5" id="KW-0418">Kinase</keyword>
<evidence type="ECO:0000256" key="5">
    <source>
        <dbReference type="HAMAP-Rule" id="MF_00921"/>
    </source>
</evidence>
<evidence type="ECO:0000313" key="7">
    <source>
        <dbReference type="Proteomes" id="UP000009875"/>
    </source>
</evidence>
<name>K9E6Y5_9LACT</name>
<dbReference type="HOGENOM" id="CLU_046206_2_1_9"/>
<organism evidence="6 7">
    <name type="scientific">Alloiococcus otitis ATCC 51267</name>
    <dbReference type="NCBI Taxonomy" id="883081"/>
    <lineage>
        <taxon>Bacteria</taxon>
        <taxon>Bacillati</taxon>
        <taxon>Bacillota</taxon>
        <taxon>Bacilli</taxon>
        <taxon>Lactobacillales</taxon>
        <taxon>Carnobacteriaceae</taxon>
        <taxon>Alloiococcus</taxon>
    </lineage>
</organism>
<dbReference type="RefSeq" id="WP_003779029.1">
    <property type="nucleotide sequence ID" value="NZ_JH992962.1"/>
</dbReference>
<dbReference type="NCBIfam" id="NF003742">
    <property type="entry name" value="PRK05339.1"/>
    <property type="match status" value="1"/>
</dbReference>
<evidence type="ECO:0000256" key="4">
    <source>
        <dbReference type="ARBA" id="ARBA00022777"/>
    </source>
</evidence>
<dbReference type="GO" id="GO:0005524">
    <property type="term" value="F:ATP binding"/>
    <property type="evidence" value="ECO:0007669"/>
    <property type="project" value="InterPro"/>
</dbReference>
<keyword evidence="7" id="KW-1185">Reference proteome</keyword>
<comment type="catalytic activity">
    <reaction evidence="5">
        <text>N(tele)-phospho-L-histidyl/L-threonyl-[pyruvate, phosphate dikinase] + ADP = N(tele)-phospho-L-histidyl/O-phospho-L-threonyl-[pyruvate, phosphate dikinase] + AMP + H(+)</text>
        <dbReference type="Rhea" id="RHEA:43692"/>
        <dbReference type="Rhea" id="RHEA-COMP:10650"/>
        <dbReference type="Rhea" id="RHEA-COMP:10651"/>
        <dbReference type="ChEBI" id="CHEBI:15378"/>
        <dbReference type="ChEBI" id="CHEBI:30013"/>
        <dbReference type="ChEBI" id="CHEBI:61977"/>
        <dbReference type="ChEBI" id="CHEBI:83586"/>
        <dbReference type="ChEBI" id="CHEBI:456215"/>
        <dbReference type="ChEBI" id="CHEBI:456216"/>
        <dbReference type="EC" id="2.7.11.32"/>
    </reaction>
</comment>
<dbReference type="EC" id="2.7.11.32" evidence="5"/>
<accession>K9E6Y5</accession>
<keyword evidence="2 5" id="KW-0808">Transferase</keyword>
<dbReference type="EMBL" id="AGXA01000031">
    <property type="protein sequence ID" value="EKU92904.1"/>
    <property type="molecule type" value="Genomic_DNA"/>
</dbReference>
<keyword evidence="1 5" id="KW-0723">Serine/threonine-protein kinase</keyword>
<dbReference type="eggNOG" id="COG1806">
    <property type="taxonomic scope" value="Bacteria"/>
</dbReference>
<comment type="function">
    <text evidence="5">Bifunctional serine/threonine kinase and phosphorylase involved in the regulation of the pyruvate, phosphate dikinase (PPDK) by catalyzing its phosphorylation/dephosphorylation.</text>
</comment>
<dbReference type="Proteomes" id="UP000009875">
    <property type="component" value="Unassembled WGS sequence"/>
</dbReference>
<evidence type="ECO:0000256" key="1">
    <source>
        <dbReference type="ARBA" id="ARBA00022527"/>
    </source>
</evidence>
<dbReference type="PATRIC" id="fig|883081.3.peg.1512"/>
<reference evidence="6 7" key="1">
    <citation type="submission" date="2012-09" db="EMBL/GenBank/DDBJ databases">
        <title>The Genome Sequence of Alloiococcus otitis ATCC 51267.</title>
        <authorList>
            <consortium name="The Broad Institute Genome Sequencing Platform"/>
            <person name="Earl A."/>
            <person name="Ward D."/>
            <person name="Feldgarden M."/>
            <person name="Gevers D."/>
            <person name="Huys G."/>
            <person name="Walker B."/>
            <person name="Young S.K."/>
            <person name="Zeng Q."/>
            <person name="Gargeya S."/>
            <person name="Fitzgerald M."/>
            <person name="Haas B."/>
            <person name="Abouelleil A."/>
            <person name="Alvarado L."/>
            <person name="Arachchi H.M."/>
            <person name="Berlin A.M."/>
            <person name="Chapman S.B."/>
            <person name="Goldberg J."/>
            <person name="Griggs A."/>
            <person name="Gujja S."/>
            <person name="Hansen M."/>
            <person name="Howarth C."/>
            <person name="Imamovic A."/>
            <person name="Larimer J."/>
            <person name="McCowen C."/>
            <person name="Montmayeur A."/>
            <person name="Murphy C."/>
            <person name="Neiman D."/>
            <person name="Pearson M."/>
            <person name="Priest M."/>
            <person name="Roberts A."/>
            <person name="Saif S."/>
            <person name="Shea T."/>
            <person name="Sisk P."/>
            <person name="Sykes S."/>
            <person name="Wortman J."/>
            <person name="Nusbaum C."/>
            <person name="Birren B."/>
        </authorList>
    </citation>
    <scope>NUCLEOTIDE SEQUENCE [LARGE SCALE GENOMIC DNA]</scope>
    <source>
        <strain evidence="6 7">ATCC 51267</strain>
    </source>
</reference>
<dbReference type="STRING" id="883081.HMPREF9698_01507"/>
<evidence type="ECO:0000256" key="3">
    <source>
        <dbReference type="ARBA" id="ARBA00022741"/>
    </source>
</evidence>